<dbReference type="GO" id="GO:0016020">
    <property type="term" value="C:membrane"/>
    <property type="evidence" value="ECO:0007669"/>
    <property type="project" value="InterPro"/>
</dbReference>
<comment type="caution">
    <text evidence="13">The sequence shown here is derived from an EMBL/GenBank/DDBJ whole genome shotgun (WGS) entry which is preliminary data.</text>
</comment>
<keyword evidence="6" id="KW-0732">Signal</keyword>
<dbReference type="SUPFAM" id="SSF50998">
    <property type="entry name" value="Quinoprotein alcohol dehydrogenase-like"/>
    <property type="match status" value="1"/>
</dbReference>
<dbReference type="InterPro" id="IPR009056">
    <property type="entry name" value="Cyt_c-like_dom"/>
</dbReference>
<dbReference type="CDD" id="cd10279">
    <property type="entry name" value="PQQ_ADH_II"/>
    <property type="match status" value="1"/>
</dbReference>
<name>A0A0F9UBQ1_9ZZZZ</name>
<dbReference type="GO" id="GO:0020037">
    <property type="term" value="F:heme binding"/>
    <property type="evidence" value="ECO:0007669"/>
    <property type="project" value="InterPro"/>
</dbReference>
<sequence length="697" mass="75980">MNSYHDGFHWGRALSAALIASMAWSATAADVDAEAMRASQKDGSEWLSYGRTWAEQRFSPLTQINDKSVADLGLAWFIDLDNTRGLEATPLYSDGVLYTSLSWSRVMAVDASSGEILWSFDPKVNKAKGRHACCDAVNRGVALWKGKVYVGTLDGRLIALDAKTGKQVWSQQTTDNSLPYTITAAPRVVKGMVMIGNGGAEFGVRGYFSAYDAETGKMHWRFYTVPADPAKPVEHPELAEAAKTWSKDTDWSLGGGGTAWDAMAYDPELDLLYVGTGNGSPWNREIRSPGGGDNLFLSSILAIRPDTGRLVWHYQVNPGDTWDFTATQQITLADIDIDGKQRQVLMQAPKNGFFYVLDRATGELISAEKFGKVTWAERIDLATGRPVEVAGARYEKEPILMWPSPFGAHNWHPMSFNPQTGLVYIPYQEVPGTYSNEGKGYAPRKAFNTGSGSSEITELPREYATGALIAWDPVKQKAAWRVEHPNHWNGGTLTTAGNLVFQGTAAGQFVAYTADAGEPLWTFDGQTGIIAGPMTYRHKGEQYVALMAGWGGSAALFGGDAAVATGSRNVSRMLVFKLGAENRLPTLAEPPETERVPEPVVASKEHLENGKNLYSQYCAVCHGAGGIGGGVIADLRHSSAEVRTAWEAIVLHGAYQSKGMAGFSDSLNQEQAQQILDYIRHREYATWMEAMDAGNKD</sequence>
<evidence type="ECO:0000256" key="6">
    <source>
        <dbReference type="ARBA" id="ARBA00022729"/>
    </source>
</evidence>
<dbReference type="SMART" id="SM00564">
    <property type="entry name" value="PQQ"/>
    <property type="match status" value="5"/>
</dbReference>
<dbReference type="InterPro" id="IPR036909">
    <property type="entry name" value="Cyt_c-like_dom_sf"/>
</dbReference>
<gene>
    <name evidence="13" type="ORF">LCGC14_0227470</name>
</gene>
<dbReference type="Gene3D" id="1.10.760.10">
    <property type="entry name" value="Cytochrome c-like domain"/>
    <property type="match status" value="1"/>
</dbReference>
<evidence type="ECO:0000256" key="5">
    <source>
        <dbReference type="ARBA" id="ARBA00022723"/>
    </source>
</evidence>
<dbReference type="PROSITE" id="PS51007">
    <property type="entry name" value="CYTC"/>
    <property type="match status" value="1"/>
</dbReference>
<dbReference type="AlphaFoldDB" id="A0A0F9UBQ1"/>
<evidence type="ECO:0000313" key="13">
    <source>
        <dbReference type="EMBL" id="KKN90605.1"/>
    </source>
</evidence>
<evidence type="ECO:0000256" key="7">
    <source>
        <dbReference type="ARBA" id="ARBA00022837"/>
    </source>
</evidence>
<keyword evidence="7" id="KW-0106">Calcium</keyword>
<dbReference type="SUPFAM" id="SSF46626">
    <property type="entry name" value="Cytochrome c"/>
    <property type="match status" value="1"/>
</dbReference>
<dbReference type="PANTHER" id="PTHR32303">
    <property type="entry name" value="QUINOPROTEIN ALCOHOL DEHYDROGENASE (CYTOCHROME C)"/>
    <property type="match status" value="1"/>
</dbReference>
<evidence type="ECO:0000256" key="1">
    <source>
        <dbReference type="ARBA" id="ARBA00001913"/>
    </source>
</evidence>
<evidence type="ECO:0000256" key="11">
    <source>
        <dbReference type="ARBA" id="ARBA00023157"/>
    </source>
</evidence>
<dbReference type="InterPro" id="IPR017512">
    <property type="entry name" value="PQQ_MeOH/EtOH_DH"/>
</dbReference>
<dbReference type="InterPro" id="IPR011047">
    <property type="entry name" value="Quinoprotein_ADH-like_sf"/>
</dbReference>
<feature type="domain" description="Cytochrome c" evidence="12">
    <location>
        <begin position="605"/>
        <end position="683"/>
    </location>
</feature>
<keyword evidence="8" id="KW-0634">PQQ</keyword>
<evidence type="ECO:0000256" key="2">
    <source>
        <dbReference type="ARBA" id="ARBA00001931"/>
    </source>
</evidence>
<keyword evidence="9" id="KW-0560">Oxidoreductase</keyword>
<dbReference type="Gene3D" id="2.140.10.10">
    <property type="entry name" value="Quinoprotein alcohol dehydrogenase-like superfamily"/>
    <property type="match status" value="1"/>
</dbReference>
<keyword evidence="11" id="KW-1015">Disulfide bond</keyword>
<dbReference type="InterPro" id="IPR002372">
    <property type="entry name" value="PQQ_rpt_dom"/>
</dbReference>
<dbReference type="GO" id="GO:0005509">
    <property type="term" value="F:calcium ion binding"/>
    <property type="evidence" value="ECO:0007669"/>
    <property type="project" value="InterPro"/>
</dbReference>
<protein>
    <recommendedName>
        <fullName evidence="12">Cytochrome c domain-containing protein</fullName>
    </recommendedName>
</protein>
<dbReference type="GO" id="GO:0016614">
    <property type="term" value="F:oxidoreductase activity, acting on CH-OH group of donors"/>
    <property type="evidence" value="ECO:0007669"/>
    <property type="project" value="InterPro"/>
</dbReference>
<dbReference type="GO" id="GO:0009055">
    <property type="term" value="F:electron transfer activity"/>
    <property type="evidence" value="ECO:0007669"/>
    <property type="project" value="InterPro"/>
</dbReference>
<dbReference type="GO" id="GO:0030288">
    <property type="term" value="C:outer membrane-bounded periplasmic space"/>
    <property type="evidence" value="ECO:0007669"/>
    <property type="project" value="InterPro"/>
</dbReference>
<proteinExistence type="inferred from homology"/>
<keyword evidence="4" id="KW-0349">Heme</keyword>
<dbReference type="FunFam" id="2.140.10.10:FF:000003">
    <property type="entry name" value="Methanol dehydrogenase, large subunit"/>
    <property type="match status" value="1"/>
</dbReference>
<reference evidence="13" key="1">
    <citation type="journal article" date="2015" name="Nature">
        <title>Complex archaea that bridge the gap between prokaryotes and eukaryotes.</title>
        <authorList>
            <person name="Spang A."/>
            <person name="Saw J.H."/>
            <person name="Jorgensen S.L."/>
            <person name="Zaremba-Niedzwiedzka K."/>
            <person name="Martijn J."/>
            <person name="Lind A.E."/>
            <person name="van Eijk R."/>
            <person name="Schleper C."/>
            <person name="Guy L."/>
            <person name="Ettema T.J."/>
        </authorList>
    </citation>
    <scope>NUCLEOTIDE SEQUENCE</scope>
</reference>
<organism evidence="13">
    <name type="scientific">marine sediment metagenome</name>
    <dbReference type="NCBI Taxonomy" id="412755"/>
    <lineage>
        <taxon>unclassified sequences</taxon>
        <taxon>metagenomes</taxon>
        <taxon>ecological metagenomes</taxon>
    </lineage>
</organism>
<comment type="cofactor">
    <cofactor evidence="2">
        <name>pyrroloquinoline quinone</name>
        <dbReference type="ChEBI" id="CHEBI:58442"/>
    </cofactor>
</comment>
<keyword evidence="5" id="KW-0479">Metal-binding</keyword>
<dbReference type="Pfam" id="PF01011">
    <property type="entry name" value="PQQ"/>
    <property type="match status" value="2"/>
</dbReference>
<dbReference type="PROSITE" id="PS00364">
    <property type="entry name" value="BACTERIAL_PQQ_2"/>
    <property type="match status" value="1"/>
</dbReference>
<dbReference type="EMBL" id="LAZR01000109">
    <property type="protein sequence ID" value="KKN90605.1"/>
    <property type="molecule type" value="Genomic_DNA"/>
</dbReference>
<evidence type="ECO:0000256" key="9">
    <source>
        <dbReference type="ARBA" id="ARBA00023002"/>
    </source>
</evidence>
<comment type="similarity">
    <text evidence="3">Belongs to the bacterial PQQ dehydrogenase family.</text>
</comment>
<dbReference type="NCBIfam" id="TIGR03075">
    <property type="entry name" value="PQQ_enz_alc_DH"/>
    <property type="match status" value="1"/>
</dbReference>
<evidence type="ECO:0000256" key="10">
    <source>
        <dbReference type="ARBA" id="ARBA00023004"/>
    </source>
</evidence>
<evidence type="ECO:0000256" key="4">
    <source>
        <dbReference type="ARBA" id="ARBA00022617"/>
    </source>
</evidence>
<dbReference type="InterPro" id="IPR018391">
    <property type="entry name" value="PQQ_b-propeller_rpt"/>
</dbReference>
<comment type="cofactor">
    <cofactor evidence="1">
        <name>Ca(2+)</name>
        <dbReference type="ChEBI" id="CHEBI:29108"/>
    </cofactor>
</comment>
<evidence type="ECO:0000259" key="12">
    <source>
        <dbReference type="PROSITE" id="PS51007"/>
    </source>
</evidence>
<accession>A0A0F9UBQ1</accession>
<evidence type="ECO:0000256" key="8">
    <source>
        <dbReference type="ARBA" id="ARBA00022891"/>
    </source>
</evidence>
<dbReference type="InterPro" id="IPR001479">
    <property type="entry name" value="Quinoprotein_DH_CS"/>
</dbReference>
<dbReference type="Pfam" id="PF13442">
    <property type="entry name" value="Cytochrome_CBB3"/>
    <property type="match status" value="1"/>
</dbReference>
<keyword evidence="10" id="KW-0408">Iron</keyword>
<evidence type="ECO:0000256" key="3">
    <source>
        <dbReference type="ARBA" id="ARBA00008156"/>
    </source>
</evidence>